<dbReference type="GO" id="GO:0005886">
    <property type="term" value="C:plasma membrane"/>
    <property type="evidence" value="ECO:0007669"/>
    <property type="project" value="UniProtKB-SubCell"/>
</dbReference>
<dbReference type="PANTHER" id="PTHR24229">
    <property type="entry name" value="NEUROPEPTIDES RECEPTOR"/>
    <property type="match status" value="1"/>
</dbReference>
<feature type="transmembrane region" description="Helical" evidence="9">
    <location>
        <begin position="21"/>
        <end position="41"/>
    </location>
</feature>
<keyword evidence="5" id="KW-0297">G-protein coupled receptor</keyword>
<keyword evidence="4 9" id="KW-1133">Transmembrane helix</keyword>
<comment type="caution">
    <text evidence="11">The sequence shown here is derived from an EMBL/GenBank/DDBJ whole genome shotgun (WGS) entry which is preliminary data.</text>
</comment>
<feature type="transmembrane region" description="Helical" evidence="9">
    <location>
        <begin position="93"/>
        <end position="114"/>
    </location>
</feature>
<keyword evidence="2" id="KW-1003">Cell membrane</keyword>
<keyword evidence="7" id="KW-0675">Receptor</keyword>
<comment type="subcellular location">
    <subcellularLocation>
        <location evidence="1">Cell membrane</location>
        <topology evidence="1">Multi-pass membrane protein</topology>
    </subcellularLocation>
</comment>
<dbReference type="PANTHER" id="PTHR24229:SF40">
    <property type="entry name" value="ALLATOSTATIN C RECEPTOR 1-RELATED"/>
    <property type="match status" value="1"/>
</dbReference>
<feature type="domain" description="G-protein coupled receptors family 1 profile" evidence="10">
    <location>
        <begin position="33"/>
        <end position="452"/>
    </location>
</feature>
<evidence type="ECO:0000256" key="8">
    <source>
        <dbReference type="ARBA" id="ARBA00023224"/>
    </source>
</evidence>
<evidence type="ECO:0000256" key="3">
    <source>
        <dbReference type="ARBA" id="ARBA00022692"/>
    </source>
</evidence>
<evidence type="ECO:0000256" key="1">
    <source>
        <dbReference type="ARBA" id="ARBA00004651"/>
    </source>
</evidence>
<evidence type="ECO:0000259" key="10">
    <source>
        <dbReference type="PROSITE" id="PS50262"/>
    </source>
</evidence>
<dbReference type="AlphaFoldDB" id="A0A819BA60"/>
<keyword evidence="3 9" id="KW-0812">Transmembrane</keyword>
<organism evidence="11 12">
    <name type="scientific">Adineta steineri</name>
    <dbReference type="NCBI Taxonomy" id="433720"/>
    <lineage>
        <taxon>Eukaryota</taxon>
        <taxon>Metazoa</taxon>
        <taxon>Spiralia</taxon>
        <taxon>Gnathifera</taxon>
        <taxon>Rotifera</taxon>
        <taxon>Eurotatoria</taxon>
        <taxon>Bdelloidea</taxon>
        <taxon>Adinetida</taxon>
        <taxon>Adinetidae</taxon>
        <taxon>Adineta</taxon>
    </lineage>
</organism>
<gene>
    <name evidence="11" type="ORF">KXQ929_LOCUS16982</name>
</gene>
<accession>A0A819BA60</accession>
<dbReference type="EMBL" id="CAJOBB010001050">
    <property type="protein sequence ID" value="CAF3800009.1"/>
    <property type="molecule type" value="Genomic_DNA"/>
</dbReference>
<feature type="transmembrane region" description="Helical" evidence="9">
    <location>
        <begin position="436"/>
        <end position="462"/>
    </location>
</feature>
<proteinExistence type="predicted"/>
<dbReference type="GO" id="GO:0043005">
    <property type="term" value="C:neuron projection"/>
    <property type="evidence" value="ECO:0007669"/>
    <property type="project" value="TreeGrafter"/>
</dbReference>
<evidence type="ECO:0000313" key="12">
    <source>
        <dbReference type="Proteomes" id="UP000663868"/>
    </source>
</evidence>
<evidence type="ECO:0000256" key="6">
    <source>
        <dbReference type="ARBA" id="ARBA00023136"/>
    </source>
</evidence>
<evidence type="ECO:0000256" key="4">
    <source>
        <dbReference type="ARBA" id="ARBA00022989"/>
    </source>
</evidence>
<feature type="transmembrane region" description="Helical" evidence="9">
    <location>
        <begin position="176"/>
        <end position="204"/>
    </location>
</feature>
<feature type="transmembrane region" description="Helical" evidence="9">
    <location>
        <begin position="53"/>
        <end position="81"/>
    </location>
</feature>
<dbReference type="SUPFAM" id="SSF81321">
    <property type="entry name" value="Family A G protein-coupled receptor-like"/>
    <property type="match status" value="2"/>
</dbReference>
<feature type="transmembrane region" description="Helical" evidence="9">
    <location>
        <begin position="337"/>
        <end position="364"/>
    </location>
</feature>
<keyword evidence="6 9" id="KW-0472">Membrane</keyword>
<keyword evidence="8" id="KW-0807">Transducer</keyword>
<feature type="transmembrane region" description="Helical" evidence="9">
    <location>
        <begin position="134"/>
        <end position="156"/>
    </location>
</feature>
<dbReference type="Gene3D" id="1.20.1070.10">
    <property type="entry name" value="Rhodopsin 7-helix transmembrane proteins"/>
    <property type="match status" value="2"/>
</dbReference>
<dbReference type="GO" id="GO:0007218">
    <property type="term" value="P:neuropeptide signaling pathway"/>
    <property type="evidence" value="ECO:0007669"/>
    <property type="project" value="TreeGrafter"/>
</dbReference>
<dbReference type="GO" id="GO:0042923">
    <property type="term" value="F:neuropeptide binding"/>
    <property type="evidence" value="ECO:0007669"/>
    <property type="project" value="TreeGrafter"/>
</dbReference>
<dbReference type="GO" id="GO:0004930">
    <property type="term" value="F:G protein-coupled receptor activity"/>
    <property type="evidence" value="ECO:0007669"/>
    <property type="project" value="UniProtKB-KW"/>
</dbReference>
<evidence type="ECO:0000256" key="5">
    <source>
        <dbReference type="ARBA" id="ARBA00023040"/>
    </source>
</evidence>
<evidence type="ECO:0000313" key="11">
    <source>
        <dbReference type="EMBL" id="CAF3800009.1"/>
    </source>
</evidence>
<evidence type="ECO:0000256" key="9">
    <source>
        <dbReference type="SAM" id="Phobius"/>
    </source>
</evidence>
<evidence type="ECO:0000256" key="2">
    <source>
        <dbReference type="ARBA" id="ARBA00022475"/>
    </source>
</evidence>
<name>A0A819BA60_9BILA</name>
<dbReference type="Proteomes" id="UP000663868">
    <property type="component" value="Unassembled WGS sequence"/>
</dbReference>
<dbReference type="PROSITE" id="PS50262">
    <property type="entry name" value="G_PROTEIN_RECEP_F1_2"/>
    <property type="match status" value="1"/>
</dbReference>
<evidence type="ECO:0000256" key="7">
    <source>
        <dbReference type="ARBA" id="ARBA00023170"/>
    </source>
</evidence>
<sequence>MSSADGSLTSLQSIQTNLYRIGGPILLVLGVISCIINLIVFTQKNLRKSPCSIYLIAANIANLLYITIPVLFVILTTGYGIDVFSANLFICRFYYYISYLFEILSPFYLILASIDRVLVTSTNARTRQKSTPRLAYICIGCGTLLWMLFHCHALILTDIQEIAPGLFLCYPRAGPYVVFMGYYSMFVKAIAVPLLMIIFGTWTANNIRKVRQRRIAPVIMNNGNTARNSERSFNSKDRQFVLMCCSLYQHMAITQILPHIISLCAVSTITQPSVDRVLVTSSNARTRQRSTRRLAYICIGCGTLFWMLFHCHTLILVDIEEIAPGYFTCYFRAGPYVVFMGYYSLFVKAIAVPLLLIVFAIWTAKNIRKVRRRRIAPVTTNTRNTAGNSEQPFHSKDRQFVLMVVVDICIYVACNAMVFVVVIYYQIAQNTGLTQISIFLSLVGSFLSDISYCVGCYAYLFISKTFRKEVKRLFFCQ</sequence>
<feature type="transmembrane region" description="Helical" evidence="9">
    <location>
        <begin position="294"/>
        <end position="317"/>
    </location>
</feature>
<dbReference type="InterPro" id="IPR017452">
    <property type="entry name" value="GPCR_Rhodpsn_7TM"/>
</dbReference>
<feature type="transmembrane region" description="Helical" evidence="9">
    <location>
        <begin position="400"/>
        <end position="424"/>
    </location>
</feature>
<protein>
    <recommendedName>
        <fullName evidence="10">G-protein coupled receptors family 1 profile domain-containing protein</fullName>
    </recommendedName>
</protein>
<reference evidence="11" key="1">
    <citation type="submission" date="2021-02" db="EMBL/GenBank/DDBJ databases">
        <authorList>
            <person name="Nowell W R."/>
        </authorList>
    </citation>
    <scope>NUCLEOTIDE SEQUENCE</scope>
</reference>